<reference evidence="4" key="1">
    <citation type="journal article" date="2022" name="G3 (Bethesda)">
        <title>Unveiling the complete genome sequence of Alicyclobacillus acidoterrestris DSM 3922T, a taint-producing strain.</title>
        <authorList>
            <person name="Leonardo I.C."/>
            <person name="Barreto Crespo M.T."/>
            <person name="Gaspar F.B."/>
        </authorList>
    </citation>
    <scope>NUCLEOTIDE SEQUENCE [LARGE SCALE GENOMIC DNA]</scope>
    <source>
        <strain evidence="4">DSM 3922</strain>
    </source>
</reference>
<dbReference type="STRING" id="1356854.N007_13190"/>
<dbReference type="Pfam" id="PF00156">
    <property type="entry name" value="Pribosyltran"/>
    <property type="match status" value="1"/>
</dbReference>
<dbReference type="EMBL" id="CP080467">
    <property type="protein sequence ID" value="UNO48807.1"/>
    <property type="molecule type" value="Genomic_DNA"/>
</dbReference>
<organism evidence="3 4">
    <name type="scientific">Alicyclobacillus acidoterrestris (strain ATCC 49025 / DSM 3922 / CIP 106132 / NCIMB 13137 / GD3B)</name>
    <dbReference type="NCBI Taxonomy" id="1356854"/>
    <lineage>
        <taxon>Bacteria</taxon>
        <taxon>Bacillati</taxon>
        <taxon>Bacillota</taxon>
        <taxon>Bacilli</taxon>
        <taxon>Bacillales</taxon>
        <taxon>Alicyclobacillaceae</taxon>
        <taxon>Alicyclobacillus</taxon>
    </lineage>
</organism>
<dbReference type="InterPro" id="IPR051910">
    <property type="entry name" value="ComF/GntX_DNA_util-trans"/>
</dbReference>
<dbReference type="AlphaFoldDB" id="T0CVE8"/>
<dbReference type="CDD" id="cd06223">
    <property type="entry name" value="PRTases_typeI"/>
    <property type="match status" value="1"/>
</dbReference>
<dbReference type="Gene3D" id="3.40.50.2020">
    <property type="match status" value="1"/>
</dbReference>
<dbReference type="OrthoDB" id="9779910at2"/>
<evidence type="ECO:0000256" key="1">
    <source>
        <dbReference type="ARBA" id="ARBA00008007"/>
    </source>
</evidence>
<accession>A0A9E6ZF43</accession>
<dbReference type="PANTHER" id="PTHR47505">
    <property type="entry name" value="DNA UTILIZATION PROTEIN YHGH"/>
    <property type="match status" value="1"/>
</dbReference>
<dbReference type="SUPFAM" id="SSF53271">
    <property type="entry name" value="PRTase-like"/>
    <property type="match status" value="1"/>
</dbReference>
<dbReference type="RefSeq" id="WP_021297692.1">
    <property type="nucleotide sequence ID" value="NZ_AURB01000158.1"/>
</dbReference>
<dbReference type="eggNOG" id="COG1040">
    <property type="taxonomic scope" value="Bacteria"/>
</dbReference>
<evidence type="ECO:0000313" key="3">
    <source>
        <dbReference type="EMBL" id="UNO48807.1"/>
    </source>
</evidence>
<evidence type="ECO:0000313" key="4">
    <source>
        <dbReference type="Proteomes" id="UP000829401"/>
    </source>
</evidence>
<dbReference type="KEGG" id="aaco:K1I37_19560"/>
<name>T0CVE8_ALIAG</name>
<dbReference type="InterPro" id="IPR000836">
    <property type="entry name" value="PRTase_dom"/>
</dbReference>
<gene>
    <name evidence="3" type="ORF">K1I37_19560</name>
</gene>
<dbReference type="PANTHER" id="PTHR47505:SF1">
    <property type="entry name" value="DNA UTILIZATION PROTEIN YHGH"/>
    <property type="match status" value="1"/>
</dbReference>
<dbReference type="Proteomes" id="UP000829401">
    <property type="component" value="Chromosome"/>
</dbReference>
<dbReference type="InterPro" id="IPR029057">
    <property type="entry name" value="PRTase-like"/>
</dbReference>
<sequence length="260" mass="29620">MNERIAWRYRLRQLSNAMLNWVFPTDETLCVLCGRPVVEAPVVTTAHAHHQAKAHRDKRQMCLFCLQDAQRCAPQPAHQQLQLRNPKRLLDVYSCIPYDHFIRNLIRAWKYDGVIELTQWFSEMVAQTLDDITETDSLAFDVAVPVPSTRDRTRKRGYDHVRLLLEHATSHLALRTTPALVRVQTSSSGFTQSQTAKTRDDRQSGLMRVYEHNKQISVRGARVLLMDDIVTTGATLVACAERLYRAGAVSVCAIVIARVL</sequence>
<keyword evidence="4" id="KW-1185">Reference proteome</keyword>
<proteinExistence type="inferred from homology"/>
<evidence type="ECO:0000259" key="2">
    <source>
        <dbReference type="Pfam" id="PF00156"/>
    </source>
</evidence>
<comment type="similarity">
    <text evidence="1">Belongs to the ComF/GntX family.</text>
</comment>
<feature type="domain" description="Phosphoribosyltransferase" evidence="2">
    <location>
        <begin position="185"/>
        <end position="257"/>
    </location>
</feature>
<protein>
    <submittedName>
        <fullName evidence="3">ComF family protein</fullName>
    </submittedName>
</protein>
<accession>T0CVE8</accession>